<keyword evidence="4 9" id="KW-0949">S-adenosyl-L-methionine</keyword>
<evidence type="ECO:0000256" key="6">
    <source>
        <dbReference type="ARBA" id="ARBA00022884"/>
    </source>
</evidence>
<dbReference type="AlphaFoldDB" id="A0A0N4VZR2"/>
<evidence type="ECO:0000256" key="7">
    <source>
        <dbReference type="ARBA" id="ARBA00039099"/>
    </source>
</evidence>
<dbReference type="SUPFAM" id="SSF53335">
    <property type="entry name" value="S-adenosyl-L-methionine-dependent methyltransferases"/>
    <property type="match status" value="1"/>
</dbReference>
<dbReference type="GO" id="GO:0005634">
    <property type="term" value="C:nucleus"/>
    <property type="evidence" value="ECO:0007669"/>
    <property type="project" value="TreeGrafter"/>
</dbReference>
<protein>
    <recommendedName>
        <fullName evidence="7">tRNA (guanine(26)-N(2))-dimethyltransferase</fullName>
        <ecNumber evidence="7">2.1.1.216</ecNumber>
    </recommendedName>
</protein>
<name>A0A0N4VZR2_HAEPC</name>
<comment type="catalytic activity">
    <reaction evidence="8">
        <text>guanosine(26) in tRNA + 2 S-adenosyl-L-methionine = N(2)-dimethylguanosine(26) in tRNA + 2 S-adenosyl-L-homocysteine + 2 H(+)</text>
        <dbReference type="Rhea" id="RHEA:43140"/>
        <dbReference type="Rhea" id="RHEA-COMP:10359"/>
        <dbReference type="Rhea" id="RHEA-COMP:10360"/>
        <dbReference type="ChEBI" id="CHEBI:15378"/>
        <dbReference type="ChEBI" id="CHEBI:57856"/>
        <dbReference type="ChEBI" id="CHEBI:59789"/>
        <dbReference type="ChEBI" id="CHEBI:74269"/>
        <dbReference type="ChEBI" id="CHEBI:74513"/>
        <dbReference type="EC" id="2.1.1.216"/>
    </reaction>
</comment>
<evidence type="ECO:0000256" key="1">
    <source>
        <dbReference type="ARBA" id="ARBA00022555"/>
    </source>
</evidence>
<reference evidence="11 12" key="2">
    <citation type="submission" date="2018-11" db="EMBL/GenBank/DDBJ databases">
        <authorList>
            <consortium name="Pathogen Informatics"/>
        </authorList>
    </citation>
    <scope>NUCLEOTIDE SEQUENCE [LARGE SCALE GENOMIC DNA]</scope>
    <source>
        <strain evidence="11 12">MHpl1</strain>
    </source>
</reference>
<keyword evidence="5 9" id="KW-0819">tRNA processing</keyword>
<accession>A0A0N4VZR2</accession>
<dbReference type="GO" id="GO:0000049">
    <property type="term" value="F:tRNA binding"/>
    <property type="evidence" value="ECO:0007669"/>
    <property type="project" value="UniProtKB-UniRule"/>
</dbReference>
<evidence type="ECO:0000256" key="4">
    <source>
        <dbReference type="ARBA" id="ARBA00022691"/>
    </source>
</evidence>
<evidence type="ECO:0000256" key="8">
    <source>
        <dbReference type="ARBA" id="ARBA00051897"/>
    </source>
</evidence>
<dbReference type="PROSITE" id="PS51626">
    <property type="entry name" value="SAM_MT_TRM1"/>
    <property type="match status" value="1"/>
</dbReference>
<dbReference type="InterPro" id="IPR029063">
    <property type="entry name" value="SAM-dependent_MTases_sf"/>
</dbReference>
<dbReference type="PANTHER" id="PTHR10631:SF3">
    <property type="entry name" value="TRNA (GUANINE(26)-N(2))-DIMETHYLTRANSFERASE"/>
    <property type="match status" value="1"/>
</dbReference>
<dbReference type="STRING" id="6290.A0A0N4VZR2"/>
<dbReference type="EC" id="2.1.1.216" evidence="7"/>
<gene>
    <name evidence="11" type="ORF">HPLM_LOCUS2780</name>
</gene>
<dbReference type="PANTHER" id="PTHR10631">
    <property type="entry name" value="N 2 ,N 2 -DIMETHYLGUANOSINE TRNA METHYLTRANSFERASE"/>
    <property type="match status" value="1"/>
</dbReference>
<organism evidence="13">
    <name type="scientific">Haemonchus placei</name>
    <name type="common">Barber's pole worm</name>
    <dbReference type="NCBI Taxonomy" id="6290"/>
    <lineage>
        <taxon>Eukaryota</taxon>
        <taxon>Metazoa</taxon>
        <taxon>Ecdysozoa</taxon>
        <taxon>Nematoda</taxon>
        <taxon>Chromadorea</taxon>
        <taxon>Rhabditida</taxon>
        <taxon>Rhabditina</taxon>
        <taxon>Rhabditomorpha</taxon>
        <taxon>Strongyloidea</taxon>
        <taxon>Trichostrongylidae</taxon>
        <taxon>Haemonchus</taxon>
    </lineage>
</organism>
<evidence type="ECO:0000313" key="11">
    <source>
        <dbReference type="EMBL" id="VDO16815.1"/>
    </source>
</evidence>
<reference evidence="13" key="1">
    <citation type="submission" date="2017-02" db="UniProtKB">
        <authorList>
            <consortium name="WormBaseParasite"/>
        </authorList>
    </citation>
    <scope>IDENTIFICATION</scope>
</reference>
<dbReference type="EMBL" id="UZAF01006738">
    <property type="protein sequence ID" value="VDO16815.1"/>
    <property type="molecule type" value="Genomic_DNA"/>
</dbReference>
<keyword evidence="2 9" id="KW-0489">Methyltransferase</keyword>
<dbReference type="WBParaSite" id="HPLM_0000278601-mRNA-1">
    <property type="protein sequence ID" value="HPLM_0000278601-mRNA-1"/>
    <property type="gene ID" value="HPLM_0000278601"/>
</dbReference>
<dbReference type="InterPro" id="IPR002905">
    <property type="entry name" value="Trm1"/>
</dbReference>
<evidence type="ECO:0000256" key="3">
    <source>
        <dbReference type="ARBA" id="ARBA00022679"/>
    </source>
</evidence>
<dbReference type="OrthoDB" id="6349953at2759"/>
<sequence>MGETQQANLSSGDANQEFVIVQEGKAKVGFHGPVFYNPVQEFNRDLTVSVLREFVRSRLANGSTLESKTCSEEPKPKKSKPLFEKEDGSIRILDALSASGLRALRFSQEV</sequence>
<evidence type="ECO:0000256" key="9">
    <source>
        <dbReference type="PROSITE-ProRule" id="PRU00958"/>
    </source>
</evidence>
<evidence type="ECO:0000256" key="10">
    <source>
        <dbReference type="SAM" id="MobiDB-lite"/>
    </source>
</evidence>
<evidence type="ECO:0000256" key="2">
    <source>
        <dbReference type="ARBA" id="ARBA00022603"/>
    </source>
</evidence>
<evidence type="ECO:0000313" key="13">
    <source>
        <dbReference type="WBParaSite" id="HPLM_0000278601-mRNA-1"/>
    </source>
</evidence>
<comment type="similarity">
    <text evidence="9">Belongs to the class I-like SAM-binding methyltransferase superfamily. Trm1 family.</text>
</comment>
<proteinExistence type="inferred from homology"/>
<keyword evidence="12" id="KW-1185">Reference proteome</keyword>
<keyword evidence="1 9" id="KW-0820">tRNA-binding</keyword>
<dbReference type="Proteomes" id="UP000268014">
    <property type="component" value="Unassembled WGS sequence"/>
</dbReference>
<feature type="compositionally biased region" description="Basic and acidic residues" evidence="10">
    <location>
        <begin position="69"/>
        <end position="83"/>
    </location>
</feature>
<dbReference type="GO" id="GO:0160104">
    <property type="term" value="F:tRNA (guanine(26)-N2)-dimethyltransferase activity"/>
    <property type="evidence" value="ECO:0007669"/>
    <property type="project" value="UniProtKB-EC"/>
</dbReference>
<feature type="region of interest" description="Disordered" evidence="10">
    <location>
        <begin position="63"/>
        <end position="83"/>
    </location>
</feature>
<keyword evidence="6 9" id="KW-0694">RNA-binding</keyword>
<dbReference type="Pfam" id="PF02005">
    <property type="entry name" value="TRM"/>
    <property type="match status" value="1"/>
</dbReference>
<dbReference type="Gene3D" id="3.40.50.150">
    <property type="entry name" value="Vaccinia Virus protein VP39"/>
    <property type="match status" value="1"/>
</dbReference>
<dbReference type="GO" id="GO:0002940">
    <property type="term" value="P:tRNA N2-guanine methylation"/>
    <property type="evidence" value="ECO:0007669"/>
    <property type="project" value="TreeGrafter"/>
</dbReference>
<keyword evidence="3 9" id="KW-0808">Transferase</keyword>
<evidence type="ECO:0000256" key="5">
    <source>
        <dbReference type="ARBA" id="ARBA00022694"/>
    </source>
</evidence>
<evidence type="ECO:0000313" key="12">
    <source>
        <dbReference type="Proteomes" id="UP000268014"/>
    </source>
</evidence>